<evidence type="ECO:0000313" key="4">
    <source>
        <dbReference type="Proteomes" id="UP000757604"/>
    </source>
</evidence>
<sequence length="105" mass="11095">MAYFHLKLVPPRSTFPQDATPEEMAAMERHAAYWRAQADAGRAIAVGPVFAKDGAWGMALVEVPDGNAAQALADGDPVIAASLGFRFEIAAIPKLILRHVAAPAA</sequence>
<organism evidence="3 4">
    <name type="scientific">Rhizobium herbae</name>
    <dbReference type="NCBI Taxonomy" id="508661"/>
    <lineage>
        <taxon>Bacteria</taxon>
        <taxon>Pseudomonadati</taxon>
        <taxon>Pseudomonadota</taxon>
        <taxon>Alphaproteobacteria</taxon>
        <taxon>Hyphomicrobiales</taxon>
        <taxon>Rhizobiaceae</taxon>
        <taxon>Rhizobium/Agrobacterium group</taxon>
        <taxon>Rhizobium</taxon>
    </lineage>
</organism>
<evidence type="ECO:0000259" key="2">
    <source>
        <dbReference type="Pfam" id="PF03795"/>
    </source>
</evidence>
<gene>
    <name evidence="3" type="ORF">JNB71_24045</name>
</gene>
<dbReference type="RefSeq" id="WP_220374290.1">
    <property type="nucleotide sequence ID" value="NZ_JAEUAO010000008.1"/>
</dbReference>
<dbReference type="Pfam" id="PF03795">
    <property type="entry name" value="YCII"/>
    <property type="match status" value="1"/>
</dbReference>
<reference evidence="3 4" key="1">
    <citation type="journal article" date="2021" name="MBio">
        <title>Poor Competitiveness of Bradyrhizobium in Pigeon Pea Root Colonization in Indian Soils.</title>
        <authorList>
            <person name="Chalasani D."/>
            <person name="Basu A."/>
            <person name="Pullabhotla S.V.S.R.N."/>
            <person name="Jorrin B."/>
            <person name="Neal A.L."/>
            <person name="Poole P.S."/>
            <person name="Podile A.R."/>
            <person name="Tkacz A."/>
        </authorList>
    </citation>
    <scope>NUCLEOTIDE SEQUENCE [LARGE SCALE GENOMIC DNA]</scope>
    <source>
        <strain evidence="3 4">HU44</strain>
    </source>
</reference>
<keyword evidence="4" id="KW-1185">Reference proteome</keyword>
<dbReference type="InterPro" id="IPR005545">
    <property type="entry name" value="YCII"/>
</dbReference>
<protein>
    <recommendedName>
        <fullName evidence="2">YCII-related domain-containing protein</fullName>
    </recommendedName>
</protein>
<dbReference type="Gene3D" id="3.30.70.1060">
    <property type="entry name" value="Dimeric alpha+beta barrel"/>
    <property type="match status" value="1"/>
</dbReference>
<accession>A0ABS7HGF3</accession>
<dbReference type="Proteomes" id="UP000757604">
    <property type="component" value="Unassembled WGS sequence"/>
</dbReference>
<proteinExistence type="inferred from homology"/>
<name>A0ABS7HGF3_9HYPH</name>
<comment type="caution">
    <text evidence="3">The sequence shown here is derived from an EMBL/GenBank/DDBJ whole genome shotgun (WGS) entry which is preliminary data.</text>
</comment>
<dbReference type="EMBL" id="JAEUAO010000008">
    <property type="protein sequence ID" value="MBW9066381.1"/>
    <property type="molecule type" value="Genomic_DNA"/>
</dbReference>
<dbReference type="InterPro" id="IPR011008">
    <property type="entry name" value="Dimeric_a/b-barrel"/>
</dbReference>
<evidence type="ECO:0000313" key="3">
    <source>
        <dbReference type="EMBL" id="MBW9066381.1"/>
    </source>
</evidence>
<comment type="similarity">
    <text evidence="1">Belongs to the YciI family.</text>
</comment>
<feature type="domain" description="YCII-related" evidence="2">
    <location>
        <begin position="17"/>
        <end position="89"/>
    </location>
</feature>
<evidence type="ECO:0000256" key="1">
    <source>
        <dbReference type="ARBA" id="ARBA00007689"/>
    </source>
</evidence>
<dbReference type="SUPFAM" id="SSF54909">
    <property type="entry name" value="Dimeric alpha+beta barrel"/>
    <property type="match status" value="1"/>
</dbReference>